<dbReference type="Pfam" id="PF07452">
    <property type="entry name" value="CHRD"/>
    <property type="match status" value="1"/>
</dbReference>
<sequence>MMMTFVSELYAENQVPPLTERDVDDAEAKLKLWSTPQGYRWKFEISDVVNMTMAHIHMGNSSTNGPVIVPILPLNASMSEFADGNLAMISPPISGDFEYEGLITTDNFLGPLEGMTLDDFMMVLMSGDAYANIHSVEYPAGLIRGQFEVDH</sequence>
<dbReference type="InterPro" id="IPR010895">
    <property type="entry name" value="CHRD"/>
</dbReference>
<dbReference type="AlphaFoldDB" id="A0AAD9IEM4"/>
<protein>
    <recommendedName>
        <fullName evidence="1">CHRD domain-containing protein</fullName>
    </recommendedName>
</protein>
<organism evidence="2 3">
    <name type="scientific">Prototheca wickerhamii</name>
    <dbReference type="NCBI Taxonomy" id="3111"/>
    <lineage>
        <taxon>Eukaryota</taxon>
        <taxon>Viridiplantae</taxon>
        <taxon>Chlorophyta</taxon>
        <taxon>core chlorophytes</taxon>
        <taxon>Trebouxiophyceae</taxon>
        <taxon>Chlorellales</taxon>
        <taxon>Chlorellaceae</taxon>
        <taxon>Prototheca</taxon>
    </lineage>
</organism>
<gene>
    <name evidence="2" type="ORF">QBZ16_001762</name>
</gene>
<dbReference type="Proteomes" id="UP001255856">
    <property type="component" value="Unassembled WGS sequence"/>
</dbReference>
<dbReference type="EMBL" id="JASFZW010000014">
    <property type="protein sequence ID" value="KAK2075654.1"/>
    <property type="molecule type" value="Genomic_DNA"/>
</dbReference>
<keyword evidence="3" id="KW-1185">Reference proteome</keyword>
<evidence type="ECO:0000313" key="3">
    <source>
        <dbReference type="Proteomes" id="UP001255856"/>
    </source>
</evidence>
<proteinExistence type="predicted"/>
<reference evidence="2" key="1">
    <citation type="submission" date="2021-01" db="EMBL/GenBank/DDBJ databases">
        <authorList>
            <person name="Eckstrom K.M.E."/>
        </authorList>
    </citation>
    <scope>NUCLEOTIDE SEQUENCE</scope>
    <source>
        <strain evidence="2">UVCC 0001</strain>
    </source>
</reference>
<evidence type="ECO:0000259" key="1">
    <source>
        <dbReference type="Pfam" id="PF07452"/>
    </source>
</evidence>
<evidence type="ECO:0000313" key="2">
    <source>
        <dbReference type="EMBL" id="KAK2075654.1"/>
    </source>
</evidence>
<accession>A0AAD9IEM4</accession>
<feature type="domain" description="CHRD" evidence="1">
    <location>
        <begin position="5"/>
        <end position="146"/>
    </location>
</feature>
<name>A0AAD9IEM4_PROWI</name>
<comment type="caution">
    <text evidence="2">The sequence shown here is derived from an EMBL/GenBank/DDBJ whole genome shotgun (WGS) entry which is preliminary data.</text>
</comment>